<organism evidence="1 2">
    <name type="scientific">Flavobacterium sandaracinum</name>
    <dbReference type="NCBI Taxonomy" id="2541733"/>
    <lineage>
        <taxon>Bacteria</taxon>
        <taxon>Pseudomonadati</taxon>
        <taxon>Bacteroidota</taxon>
        <taxon>Flavobacteriia</taxon>
        <taxon>Flavobacteriales</taxon>
        <taxon>Flavobacteriaceae</taxon>
        <taxon>Flavobacterium</taxon>
    </lineage>
</organism>
<reference evidence="1 2" key="1">
    <citation type="submission" date="2019-03" db="EMBL/GenBank/DDBJ databases">
        <title>Flavobacterium LB-D12 sp. nov., isolated from arctic soil.</title>
        <authorList>
            <person name="Chaudhary D.K."/>
        </authorList>
    </citation>
    <scope>NUCLEOTIDE SEQUENCE [LARGE SCALE GENOMIC DNA]</scope>
    <source>
        <strain evidence="1 2">LB-D12</strain>
    </source>
</reference>
<accession>A0A4R5CLB9</accession>
<evidence type="ECO:0000313" key="2">
    <source>
        <dbReference type="Proteomes" id="UP000294644"/>
    </source>
</evidence>
<sequence length="367" mass="43554">MRDISNKIKGKNLYLRFINNYQLKKCTILFLLSVQMLFSQEIVVKGQAFNSGEFNDHIVYIIKNDTINKLRKHSKSLYTYWKENSKFKNRNDNSYLEFIKYSEILVKLLNDRNYRAKTDSLGNFEINARLSDSLFFESTYHTTEKFLVADLVKKKKNTVKLKLEPCEVWPQHTEKPTKLYVFIGKKIKSWISPSSYCNGVSLDSRSVSKYSVVKNIYGDFKKDTIQFTSYVHEKPLEQNYIPFKSSFVEYDYCLFYVLEYEGELIQIKYLFDDVYKTKEGRWASPLKPKGLFNTISPDSYTPQKISFTDPIEFEYEDKYYNEIHQNFPAAYHTVIDGKITVNYGYYVEDLFEIRKAGRLKKYTYLIK</sequence>
<comment type="caution">
    <text evidence="1">The sequence shown here is derived from an EMBL/GenBank/DDBJ whole genome shotgun (WGS) entry which is preliminary data.</text>
</comment>
<gene>
    <name evidence="1" type="ORF">E0F91_17215</name>
</gene>
<dbReference type="AlphaFoldDB" id="A0A4R5CLB9"/>
<dbReference type="RefSeq" id="WP_132067597.1">
    <property type="nucleotide sequence ID" value="NZ_SMFN01000037.1"/>
</dbReference>
<keyword evidence="2" id="KW-1185">Reference proteome</keyword>
<protein>
    <submittedName>
        <fullName evidence="1">Uncharacterized protein</fullName>
    </submittedName>
</protein>
<name>A0A4R5CLB9_9FLAO</name>
<dbReference type="OrthoDB" id="6023725at2"/>
<evidence type="ECO:0000313" key="1">
    <source>
        <dbReference type="EMBL" id="TDE00010.1"/>
    </source>
</evidence>
<dbReference type="Proteomes" id="UP000294644">
    <property type="component" value="Unassembled WGS sequence"/>
</dbReference>
<dbReference type="EMBL" id="SMFN01000037">
    <property type="protein sequence ID" value="TDE00010.1"/>
    <property type="molecule type" value="Genomic_DNA"/>
</dbReference>
<proteinExistence type="predicted"/>